<reference evidence="2 3" key="1">
    <citation type="submission" date="2018-06" db="EMBL/GenBank/DDBJ databases">
        <title>Sphaerisporangium craniellae sp. nov., isolated from a marine sponge in the South China Sea.</title>
        <authorList>
            <person name="Li L."/>
        </authorList>
    </citation>
    <scope>NUCLEOTIDE SEQUENCE [LARGE SCALE GENOMIC DNA]</scope>
    <source>
        <strain evidence="2 3">CCTCC AA 208026</strain>
    </source>
</reference>
<organism evidence="2 3">
    <name type="scientific">Sphaerisporangium album</name>
    <dbReference type="NCBI Taxonomy" id="509200"/>
    <lineage>
        <taxon>Bacteria</taxon>
        <taxon>Bacillati</taxon>
        <taxon>Actinomycetota</taxon>
        <taxon>Actinomycetes</taxon>
        <taxon>Streptosporangiales</taxon>
        <taxon>Streptosporangiaceae</taxon>
        <taxon>Sphaerisporangium</taxon>
    </lineage>
</organism>
<evidence type="ECO:0000313" key="3">
    <source>
        <dbReference type="Proteomes" id="UP000253094"/>
    </source>
</evidence>
<dbReference type="RefSeq" id="WP_114030214.1">
    <property type="nucleotide sequence ID" value="NZ_QOIL01000010.1"/>
</dbReference>
<protein>
    <submittedName>
        <fullName evidence="2">Uncharacterized protein</fullName>
    </submittedName>
</protein>
<proteinExistence type="predicted"/>
<keyword evidence="1" id="KW-0472">Membrane</keyword>
<dbReference type="EMBL" id="QOIL01000010">
    <property type="protein sequence ID" value="RCG29706.1"/>
    <property type="molecule type" value="Genomic_DNA"/>
</dbReference>
<accession>A0A367FH72</accession>
<dbReference type="Proteomes" id="UP000253094">
    <property type="component" value="Unassembled WGS sequence"/>
</dbReference>
<sequence length="62" mass="6771">MGPFRRPRAWLWAACAAVVICVALAIYAGLTEMWSLLFPCCVLAAIIAGFAVAEGERCLRRD</sequence>
<evidence type="ECO:0000256" key="1">
    <source>
        <dbReference type="SAM" id="Phobius"/>
    </source>
</evidence>
<keyword evidence="3" id="KW-1185">Reference proteome</keyword>
<gene>
    <name evidence="2" type="ORF">DQ384_19195</name>
</gene>
<dbReference type="AlphaFoldDB" id="A0A367FH72"/>
<feature type="transmembrane region" description="Helical" evidence="1">
    <location>
        <begin position="36"/>
        <end position="53"/>
    </location>
</feature>
<keyword evidence="1" id="KW-0812">Transmembrane</keyword>
<comment type="caution">
    <text evidence="2">The sequence shown here is derived from an EMBL/GenBank/DDBJ whole genome shotgun (WGS) entry which is preliminary data.</text>
</comment>
<name>A0A367FH72_9ACTN</name>
<feature type="transmembrane region" description="Helical" evidence="1">
    <location>
        <begin position="9"/>
        <end position="30"/>
    </location>
</feature>
<keyword evidence="1" id="KW-1133">Transmembrane helix</keyword>
<evidence type="ECO:0000313" key="2">
    <source>
        <dbReference type="EMBL" id="RCG29706.1"/>
    </source>
</evidence>